<dbReference type="AlphaFoldDB" id="A0A1G4ANK5"/>
<dbReference type="GeneID" id="34567131"/>
<name>A0A1G4ANK5_9PEZI</name>
<dbReference type="EMBL" id="MJBS01000229">
    <property type="protein sequence ID" value="OHE90701.1"/>
    <property type="molecule type" value="Genomic_DNA"/>
</dbReference>
<evidence type="ECO:0000313" key="1">
    <source>
        <dbReference type="EMBL" id="OHE90701.1"/>
    </source>
</evidence>
<dbReference type="RefSeq" id="XP_022467877.1">
    <property type="nucleotide sequence ID" value="XM_022625621.1"/>
</dbReference>
<proteinExistence type="predicted"/>
<sequence>MPTHHAQLSHLRAYPTLIYIPCISAPLAKPHPRLIPTSSDIALFRKLVSNTGGRKHMILVRPLDSSSKSYFLGLSKDIAGMLEVKGSLGKHGHIQSAFEELGSFPLDRRTQEATPDSCWASLAIDSEDNCESPQLPREI</sequence>
<reference evidence="1 2" key="1">
    <citation type="submission" date="2016-09" db="EMBL/GenBank/DDBJ databases">
        <authorList>
            <person name="Capua I."/>
            <person name="De Benedictis P."/>
            <person name="Joannis T."/>
            <person name="Lombin L.H."/>
            <person name="Cattoli G."/>
        </authorList>
    </citation>
    <scope>NUCLEOTIDE SEQUENCE [LARGE SCALE GENOMIC DNA]</scope>
    <source>
        <strain evidence="1 2">IMI 309357</strain>
    </source>
</reference>
<accession>A0A1G4ANK5</accession>
<gene>
    <name evidence="1" type="ORF">CORC01_14008</name>
</gene>
<keyword evidence="2" id="KW-1185">Reference proteome</keyword>
<dbReference type="Proteomes" id="UP000176998">
    <property type="component" value="Unassembled WGS sequence"/>
</dbReference>
<organism evidence="1 2">
    <name type="scientific">Colletotrichum orchidophilum</name>
    <dbReference type="NCBI Taxonomy" id="1209926"/>
    <lineage>
        <taxon>Eukaryota</taxon>
        <taxon>Fungi</taxon>
        <taxon>Dikarya</taxon>
        <taxon>Ascomycota</taxon>
        <taxon>Pezizomycotina</taxon>
        <taxon>Sordariomycetes</taxon>
        <taxon>Hypocreomycetidae</taxon>
        <taxon>Glomerellales</taxon>
        <taxon>Glomerellaceae</taxon>
        <taxon>Colletotrichum</taxon>
    </lineage>
</organism>
<evidence type="ECO:0000313" key="2">
    <source>
        <dbReference type="Proteomes" id="UP000176998"/>
    </source>
</evidence>
<protein>
    <submittedName>
        <fullName evidence="1">Uncharacterized protein</fullName>
    </submittedName>
</protein>
<comment type="caution">
    <text evidence="1">The sequence shown here is derived from an EMBL/GenBank/DDBJ whole genome shotgun (WGS) entry which is preliminary data.</text>
</comment>